<dbReference type="EMBL" id="MT144662">
    <property type="protein sequence ID" value="QJH96783.1"/>
    <property type="molecule type" value="Genomic_DNA"/>
</dbReference>
<evidence type="ECO:0000313" key="3">
    <source>
        <dbReference type="EMBL" id="QJH96783.1"/>
    </source>
</evidence>
<evidence type="ECO:0000313" key="2">
    <source>
        <dbReference type="EMBL" id="QJA48983.1"/>
    </source>
</evidence>
<evidence type="ECO:0000256" key="1">
    <source>
        <dbReference type="SAM" id="MobiDB-lite"/>
    </source>
</evidence>
<reference evidence="2" key="1">
    <citation type="submission" date="2020-03" db="EMBL/GenBank/DDBJ databases">
        <title>The deep terrestrial virosphere.</title>
        <authorList>
            <person name="Holmfeldt K."/>
            <person name="Nilsson E."/>
            <person name="Simone D."/>
            <person name="Lopez-Fernandez M."/>
            <person name="Wu X."/>
            <person name="de Brujin I."/>
            <person name="Lundin D."/>
            <person name="Andersson A."/>
            <person name="Bertilsson S."/>
            <person name="Dopson M."/>
        </authorList>
    </citation>
    <scope>NUCLEOTIDE SEQUENCE</scope>
    <source>
        <strain evidence="2">TM448A01213</strain>
        <strain evidence="3">TM448B00810</strain>
    </source>
</reference>
<feature type="region of interest" description="Disordered" evidence="1">
    <location>
        <begin position="59"/>
        <end position="88"/>
    </location>
</feature>
<sequence>MNRSHALTILRNGVPGEPNMLDAVDEVNDAEWLGVSAAFVAEADAVIEERIAEATAEQARRATLSSPGRGGTVIPWLGPRAHEREDVA</sequence>
<dbReference type="AlphaFoldDB" id="A0A6H1ZM30"/>
<dbReference type="EMBL" id="MT144112">
    <property type="protein sequence ID" value="QJA48983.1"/>
    <property type="molecule type" value="Genomic_DNA"/>
</dbReference>
<organism evidence="2">
    <name type="scientific">viral metagenome</name>
    <dbReference type="NCBI Taxonomy" id="1070528"/>
    <lineage>
        <taxon>unclassified sequences</taxon>
        <taxon>metagenomes</taxon>
        <taxon>organismal metagenomes</taxon>
    </lineage>
</organism>
<name>A0A6H1ZM30_9ZZZZ</name>
<accession>A0A6H1ZM30</accession>
<proteinExistence type="predicted"/>
<gene>
    <name evidence="2" type="ORF">TM448A01213_0016</name>
    <name evidence="3" type="ORF">TM448B00810_0016</name>
</gene>
<protein>
    <submittedName>
        <fullName evidence="2">Uncharacterized protein</fullName>
    </submittedName>
</protein>